<evidence type="ECO:0000313" key="1">
    <source>
        <dbReference type="EMBL" id="GHO44257.1"/>
    </source>
</evidence>
<organism evidence="1 2">
    <name type="scientific">Ktedonospora formicarum</name>
    <dbReference type="NCBI Taxonomy" id="2778364"/>
    <lineage>
        <taxon>Bacteria</taxon>
        <taxon>Bacillati</taxon>
        <taxon>Chloroflexota</taxon>
        <taxon>Ktedonobacteria</taxon>
        <taxon>Ktedonobacterales</taxon>
        <taxon>Ktedonobacteraceae</taxon>
        <taxon>Ktedonospora</taxon>
    </lineage>
</organism>
<dbReference type="AlphaFoldDB" id="A0A8J3I108"/>
<dbReference type="Proteomes" id="UP000612362">
    <property type="component" value="Unassembled WGS sequence"/>
</dbReference>
<accession>A0A8J3I108</accession>
<keyword evidence="2" id="KW-1185">Reference proteome</keyword>
<gene>
    <name evidence="1" type="ORF">KSX_24200</name>
</gene>
<evidence type="ECO:0000313" key="2">
    <source>
        <dbReference type="Proteomes" id="UP000612362"/>
    </source>
</evidence>
<proteinExistence type="predicted"/>
<name>A0A8J3I108_9CHLR</name>
<reference evidence="1" key="1">
    <citation type="submission" date="2020-10" db="EMBL/GenBank/DDBJ databases">
        <title>Taxonomic study of unclassified bacteria belonging to the class Ktedonobacteria.</title>
        <authorList>
            <person name="Yabe S."/>
            <person name="Wang C.M."/>
            <person name="Zheng Y."/>
            <person name="Sakai Y."/>
            <person name="Cavaletti L."/>
            <person name="Monciardini P."/>
            <person name="Donadio S."/>
        </authorList>
    </citation>
    <scope>NUCLEOTIDE SEQUENCE</scope>
    <source>
        <strain evidence="1">SOSP1-1</strain>
    </source>
</reference>
<dbReference type="EMBL" id="BNJF01000001">
    <property type="protein sequence ID" value="GHO44257.1"/>
    <property type="molecule type" value="Genomic_DNA"/>
</dbReference>
<comment type="caution">
    <text evidence="1">The sequence shown here is derived from an EMBL/GenBank/DDBJ whole genome shotgun (WGS) entry which is preliminary data.</text>
</comment>
<protein>
    <submittedName>
        <fullName evidence="1">Uncharacterized protein</fullName>
    </submittedName>
</protein>
<sequence length="51" mass="5777">MWMTKEGAVDLGVVLSVEITLVNPIQEICRANKRVNNCYSFDLDRADTYAL</sequence>